<dbReference type="PANTHER" id="PTHR35370">
    <property type="entry name" value="CYTOPLASMIC PROTEIN-RELATED-RELATED"/>
    <property type="match status" value="1"/>
</dbReference>
<dbReference type="InterPro" id="IPR010272">
    <property type="entry name" value="T6SS_TssF"/>
</dbReference>
<gene>
    <name evidence="1" type="primary">tssF</name>
    <name evidence="1" type="ORF">I6H06_01000</name>
</gene>
<dbReference type="Proteomes" id="UP000594892">
    <property type="component" value="Chromosome 1"/>
</dbReference>
<evidence type="ECO:0000313" key="1">
    <source>
        <dbReference type="EMBL" id="QPQ90386.1"/>
    </source>
</evidence>
<dbReference type="RefSeq" id="WP_012733558.1">
    <property type="nucleotide sequence ID" value="NZ_CP033642.1"/>
</dbReference>
<dbReference type="PANTHER" id="PTHR35370:SF1">
    <property type="entry name" value="TYPE VI SECRETION SYSTEM COMPONENT TSSF1"/>
    <property type="match status" value="1"/>
</dbReference>
<accession>A0AAQ0BS76</accession>
<evidence type="ECO:0000313" key="2">
    <source>
        <dbReference type="Proteomes" id="UP000594892"/>
    </source>
</evidence>
<proteinExistence type="predicted"/>
<name>A0AAQ0BS76_BURGL</name>
<organism evidence="1 2">
    <name type="scientific">Burkholderia glumae</name>
    <name type="common">Pseudomonas glumae</name>
    <dbReference type="NCBI Taxonomy" id="337"/>
    <lineage>
        <taxon>Bacteria</taxon>
        <taxon>Pseudomonadati</taxon>
        <taxon>Pseudomonadota</taxon>
        <taxon>Betaproteobacteria</taxon>
        <taxon>Burkholderiales</taxon>
        <taxon>Burkholderiaceae</taxon>
        <taxon>Burkholderia</taxon>
    </lineage>
</organism>
<dbReference type="GeneID" id="45695145"/>
<reference evidence="1 2" key="1">
    <citation type="submission" date="2020-12" db="EMBL/GenBank/DDBJ databases">
        <title>FDA dAtabase for Regulatory Grade micrObial Sequences (FDA-ARGOS): Supporting development and validation of Infectious Disease Dx tests.</title>
        <authorList>
            <person name="Minogue T."/>
            <person name="Wolcott M."/>
            <person name="Wasieloski L."/>
            <person name="Aguilar W."/>
            <person name="Moore D."/>
            <person name="Jaissle J."/>
            <person name="Tallon L."/>
            <person name="Sadzewicz L."/>
            <person name="Zhao X."/>
            <person name="Boylan J."/>
            <person name="Ott S."/>
            <person name="Bowen H."/>
            <person name="Vavikolanu K."/>
            <person name="Mehta A."/>
            <person name="Aluvathingal J."/>
            <person name="Nadendla S."/>
            <person name="Yan Y."/>
            <person name="Sichtig H."/>
        </authorList>
    </citation>
    <scope>NUCLEOTIDE SEQUENCE [LARGE SCALE GENOMIC DNA]</scope>
    <source>
        <strain evidence="1 2">FDAARGOS_949</strain>
    </source>
</reference>
<dbReference type="AlphaFoldDB" id="A0AAQ0BS76"/>
<sequence length="616" mass="68479">MQAATVTLSDCFREELASLRTESVQFSEKHRELARTLGLNAREASDPQVELLLQSFAFLAARLRHQVELDKARLPNTLLSFLYPHLEAPIPSMLIARIDVKPDGTDYAKEQLLQRGRTVNALTANQLGQNVECRFQTCYDTPLLPLRIDAVVLESASEYAFAGAGSSSRSVLRVRLSAAGVGTLQSKGRGPRRLRFYIDDAQPDAVALYEMIALHLESIHVLPAAPLTPGAQPLRQLPAEALRWLGMEPDEAVLSANPHTHPGYRLLQEYFAFPEKFGFFEIGRLDELDFSGVSEYFDLLLMLDMPFDPKHHFSAHSLVLNCVPLVNLFTQRIEPIALDHSEYEYRVTGDFTNHRYCEIHSIRELESISSEGKPRPIAPYFAMDNFASLEGQDYFYLCRRLPATAANVAGSEMFVSFLDQQFNLGQLTDEVVGGTALCTNRRLPERLMSGSALHLEGGGPVNRIVAMTKPTQHHTPPQIGSRPWSLVSQLALNHLSLDGGALALAALKDILRLHVGPHRESGWKQIDAITELRSRSIMRHVGRDGWRGFVRGSELTVVMEPIDIGAGSVVRFCSVLREFLRGYASVNHLVEVALETRNLKGSPKQWQASAGTAIAL</sequence>
<protein>
    <submittedName>
        <fullName evidence="1">Type VI secretion system baseplate subunit TssF</fullName>
    </submittedName>
</protein>
<dbReference type="EMBL" id="CP065600">
    <property type="protein sequence ID" value="QPQ90386.1"/>
    <property type="molecule type" value="Genomic_DNA"/>
</dbReference>
<dbReference type="Pfam" id="PF05947">
    <property type="entry name" value="T6SS_TssF"/>
    <property type="match status" value="1"/>
</dbReference>
<dbReference type="NCBIfam" id="TIGR03359">
    <property type="entry name" value="VI_chp_6"/>
    <property type="match status" value="1"/>
</dbReference>
<dbReference type="PIRSF" id="PIRSF028304">
    <property type="entry name" value="UCP028304"/>
    <property type="match status" value="1"/>
</dbReference>